<dbReference type="OrthoDB" id="9803871at2"/>
<feature type="domain" description="Glucose-1-phosphate adenylyltransferase/Bifunctional protein GlmU-like C-terminal hexapeptide" evidence="2">
    <location>
        <begin position="243"/>
        <end position="312"/>
    </location>
</feature>
<organism evidence="3 4">
    <name type="scientific">Deinococcus aerius</name>
    <dbReference type="NCBI Taxonomy" id="200253"/>
    <lineage>
        <taxon>Bacteria</taxon>
        <taxon>Thermotogati</taxon>
        <taxon>Deinococcota</taxon>
        <taxon>Deinococci</taxon>
        <taxon>Deinococcales</taxon>
        <taxon>Deinococcaceae</taxon>
        <taxon>Deinococcus</taxon>
    </lineage>
</organism>
<dbReference type="GO" id="GO:0016740">
    <property type="term" value="F:transferase activity"/>
    <property type="evidence" value="ECO:0007669"/>
    <property type="project" value="UniProtKB-KW"/>
</dbReference>
<dbReference type="PANTHER" id="PTHR42883:SF2">
    <property type="entry name" value="THYMIDYLYLTRANSFERASE"/>
    <property type="match status" value="1"/>
</dbReference>
<name>A0A2I9D699_9DEIO</name>
<dbReference type="Gene3D" id="2.160.10.10">
    <property type="entry name" value="Hexapeptide repeat proteins"/>
    <property type="match status" value="1"/>
</dbReference>
<feature type="domain" description="Nucleotidyl transferase" evidence="1">
    <location>
        <begin position="2"/>
        <end position="234"/>
    </location>
</feature>
<sequence>MKALIPAAGFGTRLRPLTYARPKPVLPVANLPIICHAVQSLTAAGIREIGVVVSGVTREAIQGALRDVEGAHIEYIEQPQMLGLGHAVRVARSWIGSSDFCVYLGDNLFENGVGSFLTTFHETGADAVIALVEVPDPRAFGVAVLDERGHITRLLEKPQAPPSNLAVAGVYCFRAGILDLLETLPPGPRGEYELTDAVARLIEEGGRVVGQRVAGWWKDTGRPHDLLEANRLLLERLEPCVLGEVTDSRVCGRVVVGPGARVRGSVIMGPVTIAAGAEIENAYIGPFTSVGRSSVIRNAEVEYSVIDEEAEIRDMSVRLQECLIGLGARVIGHGEVPRVHRLVLSDTSLLEFGC</sequence>
<proteinExistence type="predicted"/>
<evidence type="ECO:0000313" key="4">
    <source>
        <dbReference type="Proteomes" id="UP000236569"/>
    </source>
</evidence>
<dbReference type="InterPro" id="IPR005835">
    <property type="entry name" value="NTP_transferase_dom"/>
</dbReference>
<keyword evidence="3" id="KW-0808">Transferase</keyword>
<dbReference type="InterPro" id="IPR029044">
    <property type="entry name" value="Nucleotide-diphossugar_trans"/>
</dbReference>
<dbReference type="RefSeq" id="WP_103129617.1">
    <property type="nucleotide sequence ID" value="NZ_BFAG01000008.1"/>
</dbReference>
<dbReference type="EMBL" id="BFAG01000008">
    <property type="protein sequence ID" value="GBF06226.1"/>
    <property type="molecule type" value="Genomic_DNA"/>
</dbReference>
<dbReference type="Pfam" id="PF00483">
    <property type="entry name" value="NTP_transferase"/>
    <property type="match status" value="1"/>
</dbReference>
<dbReference type="PANTHER" id="PTHR42883">
    <property type="entry name" value="GLUCOSE-1-PHOSPHATE THYMIDYLTRANSFERASE"/>
    <property type="match status" value="1"/>
</dbReference>
<evidence type="ECO:0000259" key="1">
    <source>
        <dbReference type="Pfam" id="PF00483"/>
    </source>
</evidence>
<reference evidence="4" key="1">
    <citation type="submission" date="2018-01" db="EMBL/GenBank/DDBJ databases">
        <title>Draft Genome Sequence of the Radioresistant Bacterium Deinococcus aerius TR0125, Isolated from the Higher Atmosphere above Japan.</title>
        <authorList>
            <person name="Satoh K."/>
            <person name="Arai H."/>
            <person name="Sanzen T."/>
            <person name="Kawaguchi Y."/>
            <person name="Hayashi H."/>
            <person name="Yokobori S."/>
            <person name="Yamagishi A."/>
            <person name="Oono Y."/>
            <person name="Narumi I."/>
        </authorList>
    </citation>
    <scope>NUCLEOTIDE SEQUENCE [LARGE SCALE GENOMIC DNA]</scope>
    <source>
        <strain evidence="4">TR0125</strain>
    </source>
</reference>
<evidence type="ECO:0000313" key="3">
    <source>
        <dbReference type="EMBL" id="GBF06226.1"/>
    </source>
</evidence>
<comment type="caution">
    <text evidence="3">The sequence shown here is derived from an EMBL/GenBank/DDBJ whole genome shotgun (WGS) entry which is preliminary data.</text>
</comment>
<dbReference type="InterPro" id="IPR056818">
    <property type="entry name" value="GlmU/GlgC-like_hexapep"/>
</dbReference>
<accession>A0A2I9D699</accession>
<dbReference type="Gene3D" id="3.90.550.10">
    <property type="entry name" value="Spore Coat Polysaccharide Biosynthesis Protein SpsA, Chain A"/>
    <property type="match status" value="1"/>
</dbReference>
<dbReference type="Proteomes" id="UP000236569">
    <property type="component" value="Unassembled WGS sequence"/>
</dbReference>
<evidence type="ECO:0000259" key="2">
    <source>
        <dbReference type="Pfam" id="PF24894"/>
    </source>
</evidence>
<protein>
    <submittedName>
        <fullName evidence="3">Glucose-1-phosphate thymidylyltransferase</fullName>
    </submittedName>
</protein>
<dbReference type="SUPFAM" id="SSF53448">
    <property type="entry name" value="Nucleotide-diphospho-sugar transferases"/>
    <property type="match status" value="1"/>
</dbReference>
<dbReference type="Pfam" id="PF24894">
    <property type="entry name" value="Hexapep_GlmU"/>
    <property type="match status" value="1"/>
</dbReference>
<dbReference type="NCBIfam" id="TIGR01208">
    <property type="entry name" value="rmlA_long"/>
    <property type="match status" value="1"/>
</dbReference>
<gene>
    <name evidence="3" type="ORF">DAERI_080017</name>
</gene>
<dbReference type="CDD" id="cd04189">
    <property type="entry name" value="G1P_TT_long"/>
    <property type="match status" value="1"/>
</dbReference>
<keyword evidence="4" id="KW-1185">Reference proteome</keyword>
<dbReference type="AlphaFoldDB" id="A0A2I9D699"/>
<dbReference type="InterPro" id="IPR005908">
    <property type="entry name" value="G1P_thy_trans_l"/>
</dbReference>